<dbReference type="SMART" id="SM00382">
    <property type="entry name" value="AAA"/>
    <property type="match status" value="1"/>
</dbReference>
<organism evidence="7 8">
    <name type="scientific">Microbacterium insulae</name>
    <dbReference type="NCBI Taxonomy" id="483014"/>
    <lineage>
        <taxon>Bacteria</taxon>
        <taxon>Bacillati</taxon>
        <taxon>Actinomycetota</taxon>
        <taxon>Actinomycetes</taxon>
        <taxon>Micrococcales</taxon>
        <taxon>Microbacteriaceae</taxon>
        <taxon>Microbacterium</taxon>
    </lineage>
</organism>
<feature type="domain" description="ABC transporter" evidence="6">
    <location>
        <begin position="6"/>
        <end position="236"/>
    </location>
</feature>
<evidence type="ECO:0000259" key="6">
    <source>
        <dbReference type="PROSITE" id="PS50893"/>
    </source>
</evidence>
<gene>
    <name evidence="7" type="ORF">ACFQ0P_09650</name>
</gene>
<dbReference type="SUPFAM" id="SSF52540">
    <property type="entry name" value="P-loop containing nucleoside triphosphate hydrolases"/>
    <property type="match status" value="1"/>
</dbReference>
<dbReference type="PANTHER" id="PTHR43335:SF3">
    <property type="entry name" value="ABC TRANSPORTER"/>
    <property type="match status" value="1"/>
</dbReference>
<sequence>MTSPGIDVHGVRRSFGDIHAVRGATLQAHAGRVTGLVGPNGAGKTTLLLMLASLLAPDDGTIRIDGVDPVADPHAARALIGWMPDALGAWGSLTSRETLVVTGQLYGMPKPHAAARAEALLAEVGLSALADSAAKVLSRGQKQRLGLARALVHEPRVLLLDEPASGLDPQARIDLRILLRRFAGEGRTVLVSSHILSELEEVVDDAVFMVDGETVDSRRVAAASRRARPWRVRLAGDEASVAAERIARVLGASARVDRRDVLVEFDSDEAAAAALRSLIAADLPVAEFAAAQGSLEHTFLDLGKGVPPAPPAPTAPTAPDEEVTP</sequence>
<accession>A0ABW3AIX2</accession>
<comment type="similarity">
    <text evidence="1">Belongs to the ABC transporter superfamily.</text>
</comment>
<comment type="caution">
    <text evidence="7">The sequence shown here is derived from an EMBL/GenBank/DDBJ whole genome shotgun (WGS) entry which is preliminary data.</text>
</comment>
<feature type="compositionally biased region" description="Pro residues" evidence="5">
    <location>
        <begin position="307"/>
        <end position="316"/>
    </location>
</feature>
<dbReference type="InterPro" id="IPR003439">
    <property type="entry name" value="ABC_transporter-like_ATP-bd"/>
</dbReference>
<reference evidence="8" key="1">
    <citation type="journal article" date="2019" name="Int. J. Syst. Evol. Microbiol.">
        <title>The Global Catalogue of Microorganisms (GCM) 10K type strain sequencing project: providing services to taxonomists for standard genome sequencing and annotation.</title>
        <authorList>
            <consortium name="The Broad Institute Genomics Platform"/>
            <consortium name="The Broad Institute Genome Sequencing Center for Infectious Disease"/>
            <person name="Wu L."/>
            <person name="Ma J."/>
        </authorList>
    </citation>
    <scope>NUCLEOTIDE SEQUENCE [LARGE SCALE GENOMIC DNA]</scope>
    <source>
        <strain evidence="8">CCUG 54523</strain>
    </source>
</reference>
<keyword evidence="4 7" id="KW-0067">ATP-binding</keyword>
<dbReference type="EMBL" id="JBHTII010000001">
    <property type="protein sequence ID" value="MFD0790665.1"/>
    <property type="molecule type" value="Genomic_DNA"/>
</dbReference>
<protein>
    <submittedName>
        <fullName evidence="7">ABC transporter ATP-binding protein</fullName>
    </submittedName>
</protein>
<dbReference type="Proteomes" id="UP001597055">
    <property type="component" value="Unassembled WGS sequence"/>
</dbReference>
<dbReference type="PROSITE" id="PS50893">
    <property type="entry name" value="ABC_TRANSPORTER_2"/>
    <property type="match status" value="1"/>
</dbReference>
<keyword evidence="2" id="KW-0813">Transport</keyword>
<dbReference type="InterPro" id="IPR003593">
    <property type="entry name" value="AAA+_ATPase"/>
</dbReference>
<dbReference type="CDD" id="cd03230">
    <property type="entry name" value="ABC_DR_subfamily_A"/>
    <property type="match status" value="1"/>
</dbReference>
<name>A0ABW3AIX2_9MICO</name>
<dbReference type="PANTHER" id="PTHR43335">
    <property type="entry name" value="ABC TRANSPORTER, ATP-BINDING PROTEIN"/>
    <property type="match status" value="1"/>
</dbReference>
<evidence type="ECO:0000313" key="8">
    <source>
        <dbReference type="Proteomes" id="UP001597055"/>
    </source>
</evidence>
<dbReference type="Gene3D" id="3.40.50.300">
    <property type="entry name" value="P-loop containing nucleotide triphosphate hydrolases"/>
    <property type="match status" value="1"/>
</dbReference>
<keyword evidence="3" id="KW-0547">Nucleotide-binding</keyword>
<dbReference type="RefSeq" id="WP_204978488.1">
    <property type="nucleotide sequence ID" value="NZ_JBHTII010000001.1"/>
</dbReference>
<keyword evidence="8" id="KW-1185">Reference proteome</keyword>
<evidence type="ECO:0000256" key="1">
    <source>
        <dbReference type="ARBA" id="ARBA00005417"/>
    </source>
</evidence>
<feature type="region of interest" description="Disordered" evidence="5">
    <location>
        <begin position="302"/>
        <end position="325"/>
    </location>
</feature>
<dbReference type="Pfam" id="PF00005">
    <property type="entry name" value="ABC_tran"/>
    <property type="match status" value="1"/>
</dbReference>
<dbReference type="InterPro" id="IPR027417">
    <property type="entry name" value="P-loop_NTPase"/>
</dbReference>
<evidence type="ECO:0000313" key="7">
    <source>
        <dbReference type="EMBL" id="MFD0790665.1"/>
    </source>
</evidence>
<evidence type="ECO:0000256" key="2">
    <source>
        <dbReference type="ARBA" id="ARBA00022448"/>
    </source>
</evidence>
<evidence type="ECO:0000256" key="5">
    <source>
        <dbReference type="SAM" id="MobiDB-lite"/>
    </source>
</evidence>
<proteinExistence type="inferred from homology"/>
<evidence type="ECO:0000256" key="3">
    <source>
        <dbReference type="ARBA" id="ARBA00022741"/>
    </source>
</evidence>
<dbReference type="GO" id="GO:0005524">
    <property type="term" value="F:ATP binding"/>
    <property type="evidence" value="ECO:0007669"/>
    <property type="project" value="UniProtKB-KW"/>
</dbReference>
<evidence type="ECO:0000256" key="4">
    <source>
        <dbReference type="ARBA" id="ARBA00022840"/>
    </source>
</evidence>